<organism evidence="3 4">
    <name type="scientific">Xylaria flabelliformis</name>
    <dbReference type="NCBI Taxonomy" id="2512241"/>
    <lineage>
        <taxon>Eukaryota</taxon>
        <taxon>Fungi</taxon>
        <taxon>Dikarya</taxon>
        <taxon>Ascomycota</taxon>
        <taxon>Pezizomycotina</taxon>
        <taxon>Sordariomycetes</taxon>
        <taxon>Xylariomycetidae</taxon>
        <taxon>Xylariales</taxon>
        <taxon>Xylariaceae</taxon>
        <taxon>Xylaria</taxon>
    </lineage>
</organism>
<protein>
    <recommendedName>
        <fullName evidence="2">DUF8035 domain-containing protein</fullName>
    </recommendedName>
</protein>
<dbReference type="EMBL" id="VFLP01000060">
    <property type="protein sequence ID" value="TRX90010.1"/>
    <property type="molecule type" value="Genomic_DNA"/>
</dbReference>
<evidence type="ECO:0000313" key="3">
    <source>
        <dbReference type="EMBL" id="TRX90010.1"/>
    </source>
</evidence>
<dbReference type="InterPro" id="IPR058348">
    <property type="entry name" value="DUF8035"/>
</dbReference>
<feature type="compositionally biased region" description="Basic and acidic residues" evidence="1">
    <location>
        <begin position="75"/>
        <end position="89"/>
    </location>
</feature>
<evidence type="ECO:0000259" key="2">
    <source>
        <dbReference type="Pfam" id="PF26118"/>
    </source>
</evidence>
<dbReference type="Proteomes" id="UP000319160">
    <property type="component" value="Unassembled WGS sequence"/>
</dbReference>
<feature type="compositionally biased region" description="Pro residues" evidence="1">
    <location>
        <begin position="205"/>
        <end position="215"/>
    </location>
</feature>
<dbReference type="AlphaFoldDB" id="A0A553HQ04"/>
<dbReference type="STRING" id="2512241.A0A553HQ04"/>
<comment type="caution">
    <text evidence="3">The sequence shown here is derived from an EMBL/GenBank/DDBJ whole genome shotgun (WGS) entry which is preliminary data.</text>
</comment>
<feature type="compositionally biased region" description="Basic and acidic residues" evidence="1">
    <location>
        <begin position="111"/>
        <end position="146"/>
    </location>
</feature>
<dbReference type="OrthoDB" id="5410752at2759"/>
<feature type="region of interest" description="Disordered" evidence="1">
    <location>
        <begin position="365"/>
        <end position="392"/>
    </location>
</feature>
<evidence type="ECO:0000313" key="4">
    <source>
        <dbReference type="Proteomes" id="UP000319160"/>
    </source>
</evidence>
<feature type="compositionally biased region" description="Pro residues" evidence="1">
    <location>
        <begin position="148"/>
        <end position="159"/>
    </location>
</feature>
<feature type="region of interest" description="Disordered" evidence="1">
    <location>
        <begin position="197"/>
        <end position="274"/>
    </location>
</feature>
<sequence length="534" mass="63432">MAYRSSRSDISERDYAHRRAPVREYDDDISDRVDRTPAFLREDVRRTEAGPLVLRSREVETVDRRRPRSPSPQIRYRERFVERERERAPSPRRPVRFIERSPSPPPARVQVVERIERRERERSPTPDRDRELIRLRIERERQKERTPSPSPSPSPPPQPQVIRGPTIEREVITHYRDIDHGKSHLYASLRAPLPIPNVGMVRAKPPTPPPPPPRRAPSRARERETDIDIDIGRHETDIDIRQRTRSRSRPRSQSRPRERPRPLPRPSYDDDDLVIVRKNDKLKVSETRRRAHSAAPRPEWDDEAEYITSKIDSRGRMGEAWHGATKDWTIVDVPPGTERVKMDGVGGGGAEVTWQRYNGVRRSKFIPDREDSPAPAPAPALPEPQRDSSRERLSVQIYDSKRGGREVEVDEVRDRRISIREADRLPARKRDGMWTEITKDLVNREAIERLGYEYEETEWFFYVMQYLRYEDVLELVDVTEDIRRARKRRAREYEDDHYGYHRRHHHRITPWDKTDDERIYEREVIYDSAPRYHR</sequence>
<feature type="compositionally biased region" description="Basic and acidic residues" evidence="1">
    <location>
        <begin position="55"/>
        <end position="64"/>
    </location>
</feature>
<dbReference type="PANTHER" id="PTHR48148">
    <property type="entry name" value="KERATINOCYTE PROLINE-RICH PROTEIN"/>
    <property type="match status" value="1"/>
</dbReference>
<reference evidence="4" key="1">
    <citation type="submission" date="2019-06" db="EMBL/GenBank/DDBJ databases">
        <title>Draft genome sequence of the griseofulvin-producing fungus Xylaria cubensis strain G536.</title>
        <authorList>
            <person name="Mead M.E."/>
            <person name="Raja H.A."/>
            <person name="Steenwyk J.L."/>
            <person name="Knowles S.L."/>
            <person name="Oberlies N.H."/>
            <person name="Rokas A."/>
        </authorList>
    </citation>
    <scope>NUCLEOTIDE SEQUENCE [LARGE SCALE GENOMIC DNA]</scope>
    <source>
        <strain evidence="4">G536</strain>
    </source>
</reference>
<gene>
    <name evidence="3" type="ORF">FHL15_009111</name>
</gene>
<dbReference type="Pfam" id="PF26118">
    <property type="entry name" value="DUF8035"/>
    <property type="match status" value="1"/>
</dbReference>
<proteinExistence type="predicted"/>
<feature type="domain" description="DUF8035" evidence="2">
    <location>
        <begin position="432"/>
        <end position="485"/>
    </location>
</feature>
<accession>A0A553HQ04</accession>
<evidence type="ECO:0000256" key="1">
    <source>
        <dbReference type="SAM" id="MobiDB-lite"/>
    </source>
</evidence>
<feature type="region of interest" description="Disordered" evidence="1">
    <location>
        <begin position="1"/>
        <end position="174"/>
    </location>
</feature>
<name>A0A553HQ04_9PEZI</name>
<dbReference type="PANTHER" id="PTHR48148:SF3">
    <property type="entry name" value="KERATINOCYTE PROLINE-RICH PROTEIN"/>
    <property type="match status" value="1"/>
</dbReference>
<feature type="compositionally biased region" description="Basic and acidic residues" evidence="1">
    <location>
        <begin position="1"/>
        <end position="48"/>
    </location>
</feature>
<feature type="compositionally biased region" description="Basic and acidic residues" evidence="1">
    <location>
        <begin position="219"/>
        <end position="242"/>
    </location>
</feature>
<feature type="compositionally biased region" description="Basic residues" evidence="1">
    <location>
        <begin position="243"/>
        <end position="254"/>
    </location>
</feature>
<keyword evidence="4" id="KW-1185">Reference proteome</keyword>